<evidence type="ECO:0000256" key="2">
    <source>
        <dbReference type="ARBA" id="ARBA00039785"/>
    </source>
</evidence>
<dbReference type="OrthoDB" id="424974at2759"/>
<protein>
    <recommendedName>
        <fullName evidence="2">FAD-dependent oxidoreductase domain-containing protein 1</fullName>
    </recommendedName>
</protein>
<evidence type="ECO:0000256" key="3">
    <source>
        <dbReference type="ARBA" id="ARBA00046185"/>
    </source>
</evidence>
<dbReference type="GO" id="GO:0005739">
    <property type="term" value="C:mitochondrion"/>
    <property type="evidence" value="ECO:0007669"/>
    <property type="project" value="GOC"/>
</dbReference>
<dbReference type="Proteomes" id="UP000192578">
    <property type="component" value="Unassembled WGS sequence"/>
</dbReference>
<accession>A0A9X6NAT1</accession>
<evidence type="ECO:0000256" key="1">
    <source>
        <dbReference type="ARBA" id="ARBA00023002"/>
    </source>
</evidence>
<dbReference type="PANTHER" id="PTHR13847">
    <property type="entry name" value="SARCOSINE DEHYDROGENASE-RELATED"/>
    <property type="match status" value="1"/>
</dbReference>
<reference evidence="6" key="1">
    <citation type="submission" date="2017-01" db="EMBL/GenBank/DDBJ databases">
        <title>Comparative genomics of anhydrobiosis in the tardigrade Hypsibius dujardini.</title>
        <authorList>
            <person name="Yoshida Y."/>
            <person name="Koutsovoulos G."/>
            <person name="Laetsch D."/>
            <person name="Stevens L."/>
            <person name="Kumar S."/>
            <person name="Horikawa D."/>
            <person name="Ishino K."/>
            <person name="Komine S."/>
            <person name="Tomita M."/>
            <person name="Blaxter M."/>
            <person name="Arakawa K."/>
        </authorList>
    </citation>
    <scope>NUCLEOTIDE SEQUENCE [LARGE SCALE GENOMIC DNA]</scope>
    <source>
        <strain evidence="6">Z151</strain>
    </source>
</reference>
<dbReference type="GO" id="GO:0032981">
    <property type="term" value="P:mitochondrial respiratory chain complex I assembly"/>
    <property type="evidence" value="ECO:0007669"/>
    <property type="project" value="TreeGrafter"/>
</dbReference>
<proteinExistence type="predicted"/>
<keyword evidence="6" id="KW-1185">Reference proteome</keyword>
<dbReference type="PANTHER" id="PTHR13847:SF287">
    <property type="entry name" value="FAD-DEPENDENT OXIDOREDUCTASE DOMAIN-CONTAINING PROTEIN 1"/>
    <property type="match status" value="1"/>
</dbReference>
<dbReference type="InterPro" id="IPR006076">
    <property type="entry name" value="FAD-dep_OxRdtase"/>
</dbReference>
<gene>
    <name evidence="5" type="ORF">BV898_14539</name>
</gene>
<name>A0A9X6NAT1_HYPEX</name>
<evidence type="ECO:0000313" key="6">
    <source>
        <dbReference type="Proteomes" id="UP000192578"/>
    </source>
</evidence>
<dbReference type="AlphaFoldDB" id="A0A9X6NAT1"/>
<dbReference type="EMBL" id="MTYJ01000179">
    <property type="protein sequence ID" value="OWA50008.1"/>
    <property type="molecule type" value="Genomic_DNA"/>
</dbReference>
<comment type="function">
    <text evidence="3">Required for the assembly of the mitochondrial membrane respiratory chain NADH dehydrogenase (Complex I). Involved in mid-late stages of complex I assembly.</text>
</comment>
<keyword evidence="1" id="KW-0560">Oxidoreductase</keyword>
<sequence>MRSIIAAERLFRLASCSSCFGSAAFRRTSSRTFSTTKFLTAGADDGTTKPGSKGYEPPVELSPMERIIKFVKTDTKGMWDTLRMHKTDLGHLEDRIFPNFCDILIIGGGIMGSAVAYYMKERVPESFTIVVVEKDPSYAHAASTNSMGTIRVQFSDELNVKAALFGAEFLRTMTEKLKMTLQISKEPNDILFNPQGFLFLGTQADVAQMEVNHETQMKAGAKVALLTPDLLRDRYPWMNFEDIALASYGLENEGWYDTWKLLYALKEKNMSWGIYYVHGEVVDFKFDNSYGDHYVASVGGQRFERLKDVIVVTPDRGTQVIQFAYSIIAAGHESGNVAKLTGLGAEKGLRILPLPIEKRKRYMYAFHCPDGPRLSFPILVDPNGLFVRRHDLEGTFMCSWTPKTNEQEPDPSDPFGNEAFFRDVLWPKLAFRVPAFEKLQLLGAWATFYDYNYFDQAGVVGQHPYYHNLLFATGFSGYGIQMAPAVGKAIQDLILEKDFVHLNMDKWKFDRFVDFVPAKESVLV</sequence>
<dbReference type="GO" id="GO:0016491">
    <property type="term" value="F:oxidoreductase activity"/>
    <property type="evidence" value="ECO:0007669"/>
    <property type="project" value="UniProtKB-KW"/>
</dbReference>
<dbReference type="SUPFAM" id="SSF51905">
    <property type="entry name" value="FAD/NAD(P)-binding domain"/>
    <property type="match status" value="1"/>
</dbReference>
<dbReference type="Gene3D" id="3.30.9.10">
    <property type="entry name" value="D-Amino Acid Oxidase, subunit A, domain 2"/>
    <property type="match status" value="1"/>
</dbReference>
<evidence type="ECO:0000313" key="5">
    <source>
        <dbReference type="EMBL" id="OWA50008.1"/>
    </source>
</evidence>
<organism evidence="5 6">
    <name type="scientific">Hypsibius exemplaris</name>
    <name type="common">Freshwater tardigrade</name>
    <dbReference type="NCBI Taxonomy" id="2072580"/>
    <lineage>
        <taxon>Eukaryota</taxon>
        <taxon>Metazoa</taxon>
        <taxon>Ecdysozoa</taxon>
        <taxon>Tardigrada</taxon>
        <taxon>Eutardigrada</taxon>
        <taxon>Parachela</taxon>
        <taxon>Hypsibioidea</taxon>
        <taxon>Hypsibiidae</taxon>
        <taxon>Hypsibius</taxon>
    </lineage>
</organism>
<dbReference type="Gene3D" id="3.50.50.60">
    <property type="entry name" value="FAD/NAD(P)-binding domain"/>
    <property type="match status" value="1"/>
</dbReference>
<evidence type="ECO:0000259" key="4">
    <source>
        <dbReference type="Pfam" id="PF01266"/>
    </source>
</evidence>
<dbReference type="InterPro" id="IPR036188">
    <property type="entry name" value="FAD/NAD-bd_sf"/>
</dbReference>
<feature type="domain" description="FAD dependent oxidoreductase" evidence="4">
    <location>
        <begin position="102"/>
        <end position="492"/>
    </location>
</feature>
<dbReference type="Pfam" id="PF01266">
    <property type="entry name" value="DAO"/>
    <property type="match status" value="1"/>
</dbReference>
<comment type="caution">
    <text evidence="5">The sequence shown here is derived from an EMBL/GenBank/DDBJ whole genome shotgun (WGS) entry which is preliminary data.</text>
</comment>